<accession>A0A644WFR2</accession>
<proteinExistence type="predicted"/>
<dbReference type="EMBL" id="VSSQ01000861">
    <property type="protein sequence ID" value="MPM02338.1"/>
    <property type="molecule type" value="Genomic_DNA"/>
</dbReference>
<organism evidence="1">
    <name type="scientific">bioreactor metagenome</name>
    <dbReference type="NCBI Taxonomy" id="1076179"/>
    <lineage>
        <taxon>unclassified sequences</taxon>
        <taxon>metagenomes</taxon>
        <taxon>ecological metagenomes</taxon>
    </lineage>
</organism>
<protein>
    <submittedName>
        <fullName evidence="1">Uncharacterized protein</fullName>
    </submittedName>
</protein>
<gene>
    <name evidence="1" type="ORF">SDC9_48584</name>
</gene>
<sequence>MLITSKRGLVLLDRLNLGDAPNTKIDNFSVARLRMDGISGLSSDFNDKPNSNLNILSKKENTRMENKKIVNNKPSQFGPIWGVNFHIIKK</sequence>
<dbReference type="AlphaFoldDB" id="A0A644WFR2"/>
<reference evidence="1" key="1">
    <citation type="submission" date="2019-08" db="EMBL/GenBank/DDBJ databases">
        <authorList>
            <person name="Kucharzyk K."/>
            <person name="Murdoch R.W."/>
            <person name="Higgins S."/>
            <person name="Loffler F."/>
        </authorList>
    </citation>
    <scope>NUCLEOTIDE SEQUENCE</scope>
</reference>
<comment type="caution">
    <text evidence="1">The sequence shown here is derived from an EMBL/GenBank/DDBJ whole genome shotgun (WGS) entry which is preliminary data.</text>
</comment>
<evidence type="ECO:0000313" key="1">
    <source>
        <dbReference type="EMBL" id="MPM02338.1"/>
    </source>
</evidence>
<name>A0A644WFR2_9ZZZZ</name>